<dbReference type="PANTHER" id="PTHR34071">
    <property type="entry name" value="5-NITROIMIDAZOLE ANTIBIOTICS RESISTANCE PROTEIN, NIMA-FAMILY-RELATED PROTEIN-RELATED"/>
    <property type="match status" value="1"/>
</dbReference>
<dbReference type="InterPro" id="IPR012349">
    <property type="entry name" value="Split_barrel_FMN-bd"/>
</dbReference>
<dbReference type="EMBL" id="PKUQ01000001">
    <property type="protein sequence ID" value="PLW78962.1"/>
    <property type="molecule type" value="Genomic_DNA"/>
</dbReference>
<accession>A0A2N5XM42</accession>
<dbReference type="Proteomes" id="UP000234881">
    <property type="component" value="Unassembled WGS sequence"/>
</dbReference>
<evidence type="ECO:0000313" key="2">
    <source>
        <dbReference type="EMBL" id="PLW78962.1"/>
    </source>
</evidence>
<evidence type="ECO:0000313" key="1">
    <source>
        <dbReference type="EMBL" id="PLW75555.1"/>
    </source>
</evidence>
<dbReference type="Gene3D" id="2.30.110.10">
    <property type="entry name" value="Electron Transport, Fmn-binding Protein, Chain A"/>
    <property type="match status" value="1"/>
</dbReference>
<keyword evidence="3" id="KW-1185">Reference proteome</keyword>
<name>A0A2N5XM42_9HYPH</name>
<dbReference type="InterPro" id="IPR024747">
    <property type="entry name" value="Pyridox_Oxase-rel"/>
</dbReference>
<gene>
    <name evidence="2" type="ORF">C0081_01625</name>
    <name evidence="1" type="ORF">C0081_19665</name>
</gene>
<comment type="caution">
    <text evidence="1">The sequence shown here is derived from an EMBL/GenBank/DDBJ whole genome shotgun (WGS) entry which is preliminary data.</text>
</comment>
<proteinExistence type="predicted"/>
<dbReference type="AlphaFoldDB" id="A0A2N5XM42"/>
<sequence>MTQTSCQEKTFPVTEANKIRVAKRAHYDEATVHAILDEGLIAQVGFVQDGNPIVLPMVYARIGDQLYIHGAKATRLLKQLKKGLPVCLNVTLVDGLVVGRSAFHHSMNFRSVNIHGTAKLVEDEQEKYDALVAVTDHLAPGRWDETRAMTTKEANATTVISVTIETAAAKVRSGMPIDDEEDYASDHWAGIVPITTAYGQPIDDARLKQGIPVADSIKALSNRR</sequence>
<protein>
    <submittedName>
        <fullName evidence="1">Pyridoxamine 5'-phosphate oxidase family protein</fullName>
    </submittedName>
</protein>
<dbReference type="Pfam" id="PF12900">
    <property type="entry name" value="Pyridox_ox_2"/>
    <property type="match status" value="1"/>
</dbReference>
<evidence type="ECO:0000313" key="3">
    <source>
        <dbReference type="Proteomes" id="UP000234881"/>
    </source>
</evidence>
<dbReference type="PANTHER" id="PTHR34071:SF2">
    <property type="entry name" value="FLAVIN-NUCLEOTIDE-BINDING PROTEIN"/>
    <property type="match status" value="1"/>
</dbReference>
<dbReference type="RefSeq" id="WP_101532045.1">
    <property type="nucleotide sequence ID" value="NZ_PKUQ01000001.1"/>
</dbReference>
<organism evidence="1 3">
    <name type="scientific">Cohaesibacter celericrescens</name>
    <dbReference type="NCBI Taxonomy" id="2067669"/>
    <lineage>
        <taxon>Bacteria</taxon>
        <taxon>Pseudomonadati</taxon>
        <taxon>Pseudomonadota</taxon>
        <taxon>Alphaproteobacteria</taxon>
        <taxon>Hyphomicrobiales</taxon>
        <taxon>Cohaesibacteraceae</taxon>
    </lineage>
</organism>
<reference evidence="1 3" key="1">
    <citation type="submission" date="2018-01" db="EMBL/GenBank/DDBJ databases">
        <title>The draft genome sequence of Cohaesibacter sp. H1304.</title>
        <authorList>
            <person name="Wang N.-N."/>
            <person name="Du Z.-J."/>
        </authorList>
    </citation>
    <scope>NUCLEOTIDE SEQUENCE [LARGE SCALE GENOMIC DNA]</scope>
    <source>
        <strain evidence="1 3">H1304</strain>
    </source>
</reference>
<dbReference type="SUPFAM" id="SSF50475">
    <property type="entry name" value="FMN-binding split barrel"/>
    <property type="match status" value="1"/>
</dbReference>
<dbReference type="OrthoDB" id="116031at2"/>
<dbReference type="EMBL" id="PKUQ01000050">
    <property type="protein sequence ID" value="PLW75555.1"/>
    <property type="molecule type" value="Genomic_DNA"/>
</dbReference>